<dbReference type="PANTHER" id="PTHR38248">
    <property type="entry name" value="FUNK1 6"/>
    <property type="match status" value="1"/>
</dbReference>
<dbReference type="EC" id="2.7.11.1" evidence="1"/>
<evidence type="ECO:0000259" key="4">
    <source>
        <dbReference type="Pfam" id="PF17667"/>
    </source>
</evidence>
<dbReference type="Pfam" id="PF17667">
    <property type="entry name" value="Pkinase_fungal"/>
    <property type="match status" value="1"/>
</dbReference>
<evidence type="ECO:0000256" key="2">
    <source>
        <dbReference type="ARBA" id="ARBA00047899"/>
    </source>
</evidence>
<dbReference type="SUPFAM" id="SSF56112">
    <property type="entry name" value="Protein kinase-like (PK-like)"/>
    <property type="match status" value="1"/>
</dbReference>
<dbReference type="InterPro" id="IPR040976">
    <property type="entry name" value="Pkinase_fungal"/>
</dbReference>
<dbReference type="Gene3D" id="1.10.510.10">
    <property type="entry name" value="Transferase(Phosphotransferase) domain 1"/>
    <property type="match status" value="1"/>
</dbReference>
<gene>
    <name evidence="5" type="ORF">BLGHR1_15903</name>
</gene>
<dbReference type="VEuPathDB" id="FungiDB:BLGHR1_15903"/>
<comment type="catalytic activity">
    <reaction evidence="3">
        <text>L-seryl-[protein] + ATP = O-phospho-L-seryl-[protein] + ADP + H(+)</text>
        <dbReference type="Rhea" id="RHEA:17989"/>
        <dbReference type="Rhea" id="RHEA-COMP:9863"/>
        <dbReference type="Rhea" id="RHEA-COMP:11604"/>
        <dbReference type="ChEBI" id="CHEBI:15378"/>
        <dbReference type="ChEBI" id="CHEBI:29999"/>
        <dbReference type="ChEBI" id="CHEBI:30616"/>
        <dbReference type="ChEBI" id="CHEBI:83421"/>
        <dbReference type="ChEBI" id="CHEBI:456216"/>
        <dbReference type="EC" id="2.7.11.1"/>
    </reaction>
</comment>
<proteinExistence type="predicted"/>
<dbReference type="InterPro" id="IPR011009">
    <property type="entry name" value="Kinase-like_dom_sf"/>
</dbReference>
<feature type="domain" description="Fungal-type protein kinase" evidence="4">
    <location>
        <begin position="265"/>
        <end position="654"/>
    </location>
</feature>
<accession>A0A383UXM7</accession>
<dbReference type="InterPro" id="IPR008266">
    <property type="entry name" value="Tyr_kinase_AS"/>
</dbReference>
<evidence type="ECO:0000256" key="3">
    <source>
        <dbReference type="ARBA" id="ARBA00048679"/>
    </source>
</evidence>
<organism evidence="5 6">
    <name type="scientific">Blumeria hordei</name>
    <name type="common">Barley powdery mildew</name>
    <name type="synonym">Blumeria graminis f. sp. hordei</name>
    <dbReference type="NCBI Taxonomy" id="2867405"/>
    <lineage>
        <taxon>Eukaryota</taxon>
        <taxon>Fungi</taxon>
        <taxon>Dikarya</taxon>
        <taxon>Ascomycota</taxon>
        <taxon>Pezizomycotina</taxon>
        <taxon>Leotiomycetes</taxon>
        <taxon>Erysiphales</taxon>
        <taxon>Erysiphaceae</taxon>
        <taxon>Blumeria</taxon>
    </lineage>
</organism>
<reference evidence="5 6" key="1">
    <citation type="submission" date="2017-11" db="EMBL/GenBank/DDBJ databases">
        <authorList>
            <person name="Kracher B."/>
        </authorList>
    </citation>
    <scope>NUCLEOTIDE SEQUENCE [LARGE SCALE GENOMIC DNA]</scope>
    <source>
        <strain evidence="5 6">RACE1</strain>
    </source>
</reference>
<dbReference type="AlphaFoldDB" id="A0A383UXM7"/>
<dbReference type="PANTHER" id="PTHR38248:SF2">
    <property type="entry name" value="FUNK1 11"/>
    <property type="match status" value="1"/>
</dbReference>
<dbReference type="PROSITE" id="PS00109">
    <property type="entry name" value="PROTEIN_KINASE_TYR"/>
    <property type="match status" value="1"/>
</dbReference>
<dbReference type="GO" id="GO:0004674">
    <property type="term" value="F:protein serine/threonine kinase activity"/>
    <property type="evidence" value="ECO:0007669"/>
    <property type="project" value="UniProtKB-EC"/>
</dbReference>
<evidence type="ECO:0000256" key="1">
    <source>
        <dbReference type="ARBA" id="ARBA00012513"/>
    </source>
</evidence>
<evidence type="ECO:0000313" key="5">
    <source>
        <dbReference type="EMBL" id="SZF05103.1"/>
    </source>
</evidence>
<comment type="catalytic activity">
    <reaction evidence="2">
        <text>L-threonyl-[protein] + ATP = O-phospho-L-threonyl-[protein] + ADP + H(+)</text>
        <dbReference type="Rhea" id="RHEA:46608"/>
        <dbReference type="Rhea" id="RHEA-COMP:11060"/>
        <dbReference type="Rhea" id="RHEA-COMP:11605"/>
        <dbReference type="ChEBI" id="CHEBI:15378"/>
        <dbReference type="ChEBI" id="CHEBI:30013"/>
        <dbReference type="ChEBI" id="CHEBI:30616"/>
        <dbReference type="ChEBI" id="CHEBI:61977"/>
        <dbReference type="ChEBI" id="CHEBI:456216"/>
        <dbReference type="EC" id="2.7.11.1"/>
    </reaction>
</comment>
<dbReference type="Proteomes" id="UP000275772">
    <property type="component" value="Unassembled WGS sequence"/>
</dbReference>
<sequence>MSISSEISEYITQNPLGSILSTFCDASKSHQQPTSSSNSGKQIDQNINRPAIQNLIQDISSHNVTKKLGSHHEYISSQLKRICINLNHGLELSIFEPLTTAILGKSSDLTVWKAVLQLVNDYVDLPITLPRKFVQESNQSWDEYIAPLHQEFRYSSYENVGGFWEKYFKGRPWQEQCSLTYLNLSKTHKKDALGNFPYVITEKDTWQWLNSFQNRFLDRSLESSDLPPTGGPTPPQVSNAYASRGKYYRLKKIEDTDASRDDKRIDLFIKSHKQTAELPSSWNDVLVLGHITDYFEDPYSRKNFYHLTVSVREVFWAQPLRRFIHGFVLSHTKLQLWVFDRSGAIGSDTIEIWQDPERFIYALTAYTLMSDDELGLDSFVQRNSFKTSIMVNDTLTQLEQEFEIDDEPFQVDDSVVSHGTTYHRTKDGEYVVKFSWRAADQRSEAEYLKAAKSIDGITKLVGSRDIVSIKEIRSGLVFSSEMALQFPNPMNWYISGELESNSTEANGRKATDQLSLIFKDQILTCVVSSPVGRPLSHFKTVNEFLTGMRDAIKAHWALFRDARILHRDISARNIILTDPNICNGYSGMLSDLDNAIALEDDEKNIQGDSGVVIGTTMYLAIGILEAASNPDTNGIEHTYRHDLESFFYVFLSICMCYGWNEKDKANIYFLSLWRPLDVESIFGDKCGRLSPRNFERTILDGFSPKFKNLKELAKKLRSTLFSDGILTKATPDDPEIMYTPILCAFDEALQTNT</sequence>
<name>A0A383UXM7_BLUHO</name>
<protein>
    <recommendedName>
        <fullName evidence="1">non-specific serine/threonine protein kinase</fullName>
        <ecNumber evidence="1">2.7.11.1</ecNumber>
    </recommendedName>
</protein>
<evidence type="ECO:0000313" key="6">
    <source>
        <dbReference type="Proteomes" id="UP000275772"/>
    </source>
</evidence>
<dbReference type="EMBL" id="UNSH01000072">
    <property type="protein sequence ID" value="SZF05103.1"/>
    <property type="molecule type" value="Genomic_DNA"/>
</dbReference>